<sequence length="112" mass="12848">MQLISEPQQIGSLSYRLNTFLFFLQVECREEACTSGIIEAQGRCLNAHQREILLRPFHNADIKQVMLSIDSNIAAKCQFLKSSWEITREFHSIITQCMLLLQLLKLEPVPGI</sequence>
<dbReference type="AlphaFoldDB" id="A0A7C9D4K1"/>
<proteinExistence type="predicted"/>
<accession>A0A7C9D4K1</accession>
<dbReference type="EMBL" id="GISG01084766">
    <property type="protein sequence ID" value="MBA4632907.1"/>
    <property type="molecule type" value="Transcribed_RNA"/>
</dbReference>
<organism evidence="1">
    <name type="scientific">Opuntia streptacantha</name>
    <name type="common">Prickly pear cactus</name>
    <name type="synonym">Opuntia cardona</name>
    <dbReference type="NCBI Taxonomy" id="393608"/>
    <lineage>
        <taxon>Eukaryota</taxon>
        <taxon>Viridiplantae</taxon>
        <taxon>Streptophyta</taxon>
        <taxon>Embryophyta</taxon>
        <taxon>Tracheophyta</taxon>
        <taxon>Spermatophyta</taxon>
        <taxon>Magnoliopsida</taxon>
        <taxon>eudicotyledons</taxon>
        <taxon>Gunneridae</taxon>
        <taxon>Pentapetalae</taxon>
        <taxon>Caryophyllales</taxon>
        <taxon>Cactineae</taxon>
        <taxon>Cactaceae</taxon>
        <taxon>Opuntioideae</taxon>
        <taxon>Opuntia</taxon>
    </lineage>
</organism>
<reference evidence="1" key="1">
    <citation type="journal article" date="2013" name="J. Plant Res.">
        <title>Effect of fungi and light on seed germination of three Opuntia species from semiarid lands of central Mexico.</title>
        <authorList>
            <person name="Delgado-Sanchez P."/>
            <person name="Jimenez-Bremont J.F."/>
            <person name="Guerrero-Gonzalez Mde L."/>
            <person name="Flores J."/>
        </authorList>
    </citation>
    <scope>NUCLEOTIDE SEQUENCE</scope>
    <source>
        <tissue evidence="1">Cladode</tissue>
    </source>
</reference>
<reference evidence="1" key="2">
    <citation type="submission" date="2020-07" db="EMBL/GenBank/DDBJ databases">
        <authorList>
            <person name="Vera ALvarez R."/>
            <person name="Arias-Moreno D.M."/>
            <person name="Jimenez-Jacinto V."/>
            <person name="Jimenez-Bremont J.F."/>
            <person name="Swaminathan K."/>
            <person name="Moose S.P."/>
            <person name="Guerrero-Gonzalez M.L."/>
            <person name="Marino-Ramirez L."/>
            <person name="Landsman D."/>
            <person name="Rodriguez-Kessler M."/>
            <person name="Delgado-Sanchez P."/>
        </authorList>
    </citation>
    <scope>NUCLEOTIDE SEQUENCE</scope>
    <source>
        <tissue evidence="1">Cladode</tissue>
    </source>
</reference>
<evidence type="ECO:0000313" key="1">
    <source>
        <dbReference type="EMBL" id="MBA4632907.1"/>
    </source>
</evidence>
<protein>
    <submittedName>
        <fullName evidence="1">Uncharacterized protein</fullName>
    </submittedName>
</protein>
<name>A0A7C9D4K1_OPUST</name>